<organism evidence="3">
    <name type="scientific">Candidatus Kentrum sp. TUN</name>
    <dbReference type="NCBI Taxonomy" id="2126343"/>
    <lineage>
        <taxon>Bacteria</taxon>
        <taxon>Pseudomonadati</taxon>
        <taxon>Pseudomonadota</taxon>
        <taxon>Gammaproteobacteria</taxon>
        <taxon>Candidatus Kentrum</taxon>
    </lineage>
</organism>
<feature type="transmembrane region" description="Helical" evidence="1">
    <location>
        <begin position="27"/>
        <end position="48"/>
    </location>
</feature>
<dbReference type="PANTHER" id="PTHR40031">
    <property type="entry name" value="HYPOTHETICAL MEMBRANE SPANNING PROTEIN"/>
    <property type="match status" value="1"/>
</dbReference>
<name>A0A451AKN4_9GAMM</name>
<keyword evidence="1" id="KW-1133">Transmembrane helix</keyword>
<gene>
    <name evidence="3" type="ORF">BECKTUN1418E_GA0071001_11232</name>
    <name evidence="2" type="ORF">BECKTUN1418F_GA0071002_11292</name>
</gene>
<sequence>MVDYVSHSLFGCLAGQSIAGRKVRRRAALVAALSAFAPDLDMLAGFFLDPMPTLLVHRHFTHSLLLALVIGLVIAGLVMLLDHRLKFKHWKITCAAGVLGAATHGFLDVCTSYGTMWLWPFSYDRLALDIISVFDLFLFSFMLVAVFLSLTVFKERRYFPGVILLVCVAYLFLGVFQNHRTMAAQLAIADARGHVTEKGRVIPNLFGLSEWRSLYISDDVIYADYIKTPFGGGSCYWSGTRQEYYSFDDFNREVESSSDVLEDFKAFDWFSDGFLFKISDSPLTVGDMRFILDYTSLQTPYAVRVTPQEEQLELMEMEMDSNLLLTYLFGPPEKEISSCKKVL</sequence>
<feature type="transmembrane region" description="Helical" evidence="1">
    <location>
        <begin position="126"/>
        <end position="152"/>
    </location>
</feature>
<feature type="transmembrane region" description="Helical" evidence="1">
    <location>
        <begin position="60"/>
        <end position="81"/>
    </location>
</feature>
<proteinExistence type="predicted"/>
<accession>A0A451AKN4</accession>
<keyword evidence="1" id="KW-0472">Membrane</keyword>
<dbReference type="PANTHER" id="PTHR40031:SF1">
    <property type="entry name" value="MEMBRANE-BOUND METAL-DEPENDENT HYDROLASE"/>
    <property type="match status" value="1"/>
</dbReference>
<feature type="transmembrane region" description="Helical" evidence="1">
    <location>
        <begin position="158"/>
        <end position="176"/>
    </location>
</feature>
<evidence type="ECO:0000313" key="3">
    <source>
        <dbReference type="EMBL" id="VFK66591.1"/>
    </source>
</evidence>
<evidence type="ECO:0000256" key="1">
    <source>
        <dbReference type="SAM" id="Phobius"/>
    </source>
</evidence>
<dbReference type="Pfam" id="PF04307">
    <property type="entry name" value="YdjM"/>
    <property type="match status" value="1"/>
</dbReference>
<dbReference type="EMBL" id="CAADFY010000129">
    <property type="protein sequence ID" value="VFK57899.1"/>
    <property type="molecule type" value="Genomic_DNA"/>
</dbReference>
<dbReference type="InterPro" id="IPR053170">
    <property type="entry name" value="Transcription_regulator"/>
</dbReference>
<protein>
    <submittedName>
        <fullName evidence="3">Inner membrane protein</fullName>
    </submittedName>
</protein>
<reference evidence="3" key="1">
    <citation type="submission" date="2019-02" db="EMBL/GenBank/DDBJ databases">
        <authorList>
            <person name="Gruber-Vodicka R. H."/>
            <person name="Seah K. B. B."/>
        </authorList>
    </citation>
    <scope>NUCLEOTIDE SEQUENCE</scope>
    <source>
        <strain evidence="3">BECK_BY2</strain>
        <strain evidence="2">BECK_BY3</strain>
    </source>
</reference>
<dbReference type="EMBL" id="CAADFV010000123">
    <property type="protein sequence ID" value="VFK66591.1"/>
    <property type="molecule type" value="Genomic_DNA"/>
</dbReference>
<dbReference type="AlphaFoldDB" id="A0A451AKN4"/>
<evidence type="ECO:0000313" key="2">
    <source>
        <dbReference type="EMBL" id="VFK57899.1"/>
    </source>
</evidence>
<dbReference type="InterPro" id="IPR007404">
    <property type="entry name" value="YdjM-like"/>
</dbReference>
<keyword evidence="1" id="KW-0812">Transmembrane</keyword>